<reference evidence="3" key="1">
    <citation type="journal article" date="2019" name="Int. J. Syst. Evol. Microbiol.">
        <title>The Global Catalogue of Microorganisms (GCM) 10K type strain sequencing project: providing services to taxonomists for standard genome sequencing and annotation.</title>
        <authorList>
            <consortium name="The Broad Institute Genomics Platform"/>
            <consortium name="The Broad Institute Genome Sequencing Center for Infectious Disease"/>
            <person name="Wu L."/>
            <person name="Ma J."/>
        </authorList>
    </citation>
    <scope>NUCLEOTIDE SEQUENCE [LARGE SCALE GENOMIC DNA]</scope>
    <source>
        <strain evidence="3">JCM 30846</strain>
    </source>
</reference>
<protein>
    <submittedName>
        <fullName evidence="2">Uncharacterized protein</fullName>
    </submittedName>
</protein>
<sequence length="202" mass="21467">MSVTFTADWRPAGHFVVSCGCERATALAPRHDTYEEALAALPATGSRDPLPGCAMPDICPDYPLYVHDVDPDGDIPEVNVSEPNAVRLAELLGLLAPEPSAADTTPALSATAREDRSLPGAAPDTAGPWHAACDAGRLPAGDFLGRVLVALALTPEDSGVDGYWSGRIHMGGRRAGYLQHRLAELRDLAQWCADRSRDVTWG</sequence>
<evidence type="ECO:0000256" key="1">
    <source>
        <dbReference type="SAM" id="MobiDB-lite"/>
    </source>
</evidence>
<accession>A0ABP7DV06</accession>
<gene>
    <name evidence="2" type="ORF">GCM10023082_04280</name>
</gene>
<proteinExistence type="predicted"/>
<comment type="caution">
    <text evidence="2">The sequence shown here is derived from an EMBL/GenBank/DDBJ whole genome shotgun (WGS) entry which is preliminary data.</text>
</comment>
<evidence type="ECO:0000313" key="2">
    <source>
        <dbReference type="EMBL" id="GAA3709484.1"/>
    </source>
</evidence>
<organism evidence="2 3">
    <name type="scientific">Streptomyces tremellae</name>
    <dbReference type="NCBI Taxonomy" id="1124239"/>
    <lineage>
        <taxon>Bacteria</taxon>
        <taxon>Bacillati</taxon>
        <taxon>Actinomycetota</taxon>
        <taxon>Actinomycetes</taxon>
        <taxon>Kitasatosporales</taxon>
        <taxon>Streptomycetaceae</taxon>
        <taxon>Streptomyces</taxon>
    </lineage>
</organism>
<keyword evidence="3" id="KW-1185">Reference proteome</keyword>
<name>A0ABP7DV06_9ACTN</name>
<feature type="region of interest" description="Disordered" evidence="1">
    <location>
        <begin position="100"/>
        <end position="125"/>
    </location>
</feature>
<dbReference type="RefSeq" id="WP_345640271.1">
    <property type="nucleotide sequence ID" value="NZ_BAABEP010000002.1"/>
</dbReference>
<dbReference type="EMBL" id="BAABEP010000002">
    <property type="protein sequence ID" value="GAA3709484.1"/>
    <property type="molecule type" value="Genomic_DNA"/>
</dbReference>
<evidence type="ECO:0000313" key="3">
    <source>
        <dbReference type="Proteomes" id="UP001499884"/>
    </source>
</evidence>
<dbReference type="Proteomes" id="UP001499884">
    <property type="component" value="Unassembled WGS sequence"/>
</dbReference>